<name>A0ABY4Y2X4_BACVA</name>
<dbReference type="Pfam" id="PF14149">
    <property type="entry name" value="YhfH"/>
    <property type="match status" value="1"/>
</dbReference>
<organism evidence="1 2">
    <name type="scientific">Bacillus vallismortis</name>
    <dbReference type="NCBI Taxonomy" id="72361"/>
    <lineage>
        <taxon>Bacteria</taxon>
        <taxon>Bacillati</taxon>
        <taxon>Bacillota</taxon>
        <taxon>Bacilli</taxon>
        <taxon>Bacillales</taxon>
        <taxon>Bacillaceae</taxon>
        <taxon>Bacillus</taxon>
    </lineage>
</organism>
<accession>A0ABY4Y2X4</accession>
<reference evidence="1" key="1">
    <citation type="submission" date="2022-02" db="EMBL/GenBank/DDBJ databases">
        <title>Draft Genome Sequence of Bacillus vallismortis Strain BL01, Isolated from Artemisia lerchiana Web. Roots.</title>
        <authorList>
            <person name="Chebotar V.K."/>
            <person name="Gancheva M.S."/>
            <person name="Chizhevskaya E.P."/>
            <person name="Komarova O.V."/>
            <person name="Baganova M.E."/>
            <person name="Zaplatkin A.N."/>
            <person name="Pishchik V.N."/>
        </authorList>
    </citation>
    <scope>NUCLEOTIDE SEQUENCE</scope>
    <source>
        <strain evidence="1">BL01</strain>
    </source>
</reference>
<evidence type="ECO:0000313" key="1">
    <source>
        <dbReference type="EMBL" id="USP96516.1"/>
    </source>
</evidence>
<dbReference type="EMBL" id="CP092751">
    <property type="protein sequence ID" value="USP96516.1"/>
    <property type="molecule type" value="Genomic_DNA"/>
</dbReference>
<dbReference type="Proteomes" id="UP001057348">
    <property type="component" value="Chromosome"/>
</dbReference>
<proteinExistence type="predicted"/>
<sequence length="46" mass="5427">MVMLEKMTDFFRNLPPKKCAECGKKIDEQHECYINICSDCIKINDM</sequence>
<gene>
    <name evidence="1" type="ORF">MKF32_05545</name>
</gene>
<keyword evidence="2" id="KW-1185">Reference proteome</keyword>
<dbReference type="InterPro" id="IPR025432">
    <property type="entry name" value="YhfH-like"/>
</dbReference>
<evidence type="ECO:0000313" key="2">
    <source>
        <dbReference type="Proteomes" id="UP001057348"/>
    </source>
</evidence>
<protein>
    <submittedName>
        <fullName evidence="1">YhfH family protein</fullName>
    </submittedName>
</protein>